<accession>A0AAV5TDZ4</accession>
<dbReference type="GO" id="GO:0016020">
    <property type="term" value="C:membrane"/>
    <property type="evidence" value="ECO:0007669"/>
    <property type="project" value="UniProtKB-SubCell"/>
</dbReference>
<evidence type="ECO:0000256" key="2">
    <source>
        <dbReference type="ARBA" id="ARBA00009166"/>
    </source>
</evidence>
<evidence type="ECO:0000256" key="3">
    <source>
        <dbReference type="ARBA" id="ARBA00022692"/>
    </source>
</evidence>
<feature type="non-terminal residue" evidence="7">
    <location>
        <position position="75"/>
    </location>
</feature>
<dbReference type="PANTHER" id="PTHR22945">
    <property type="entry name" value="SERPENTINE RECEPTOR, CLASS D DELTA"/>
    <property type="match status" value="1"/>
</dbReference>
<organism evidence="7 8">
    <name type="scientific">Pristionchus entomophagus</name>
    <dbReference type="NCBI Taxonomy" id="358040"/>
    <lineage>
        <taxon>Eukaryota</taxon>
        <taxon>Metazoa</taxon>
        <taxon>Ecdysozoa</taxon>
        <taxon>Nematoda</taxon>
        <taxon>Chromadorea</taxon>
        <taxon>Rhabditida</taxon>
        <taxon>Rhabditina</taxon>
        <taxon>Diplogasteromorpha</taxon>
        <taxon>Diplogasteroidea</taxon>
        <taxon>Neodiplogasteridae</taxon>
        <taxon>Pristionchus</taxon>
    </lineage>
</organism>
<evidence type="ECO:0000313" key="7">
    <source>
        <dbReference type="EMBL" id="GMS92099.1"/>
    </source>
</evidence>
<reference evidence="7" key="1">
    <citation type="submission" date="2023-10" db="EMBL/GenBank/DDBJ databases">
        <title>Genome assembly of Pristionchus species.</title>
        <authorList>
            <person name="Yoshida K."/>
            <person name="Sommer R.J."/>
        </authorList>
    </citation>
    <scope>NUCLEOTIDE SEQUENCE</scope>
    <source>
        <strain evidence="7">RS0144</strain>
    </source>
</reference>
<evidence type="ECO:0000256" key="5">
    <source>
        <dbReference type="ARBA" id="ARBA00023136"/>
    </source>
</evidence>
<sequence>SKMSSRTRQMHHALVKVLSIHAMLPTCVMCSFALMFLQMSNYYHSVEAEKIEYTISVLPAVVNPVLTLYYIENYR</sequence>
<comment type="similarity">
    <text evidence="2">Belongs to the nematode receptor-like protein srd family.</text>
</comment>
<evidence type="ECO:0008006" key="9">
    <source>
        <dbReference type="Google" id="ProtNLM"/>
    </source>
</evidence>
<keyword evidence="3 6" id="KW-0812">Transmembrane</keyword>
<evidence type="ECO:0000256" key="1">
    <source>
        <dbReference type="ARBA" id="ARBA00004141"/>
    </source>
</evidence>
<comment type="subcellular location">
    <subcellularLocation>
        <location evidence="1">Membrane</location>
        <topology evidence="1">Multi-pass membrane protein</topology>
    </subcellularLocation>
</comment>
<feature type="transmembrane region" description="Helical" evidence="6">
    <location>
        <begin position="51"/>
        <end position="71"/>
    </location>
</feature>
<dbReference type="Proteomes" id="UP001432027">
    <property type="component" value="Unassembled WGS sequence"/>
</dbReference>
<name>A0AAV5TDZ4_9BILA</name>
<keyword evidence="4 6" id="KW-1133">Transmembrane helix</keyword>
<evidence type="ECO:0000256" key="6">
    <source>
        <dbReference type="SAM" id="Phobius"/>
    </source>
</evidence>
<dbReference type="PANTHER" id="PTHR22945:SF40">
    <property type="entry name" value="SERPENTINE RECEPTOR, CLASS D (DELTA)-RELATED"/>
    <property type="match status" value="1"/>
</dbReference>
<dbReference type="EMBL" id="BTSX01000004">
    <property type="protein sequence ID" value="GMS92099.1"/>
    <property type="molecule type" value="Genomic_DNA"/>
</dbReference>
<dbReference type="InterPro" id="IPR019421">
    <property type="entry name" value="7TM_GPCR_serpentine_rcpt_Srd"/>
</dbReference>
<proteinExistence type="inferred from homology"/>
<comment type="caution">
    <text evidence="7">The sequence shown here is derived from an EMBL/GenBank/DDBJ whole genome shotgun (WGS) entry which is preliminary data.</text>
</comment>
<dbReference type="Pfam" id="PF10317">
    <property type="entry name" value="7TM_GPCR_Srd"/>
    <property type="match status" value="1"/>
</dbReference>
<protein>
    <recommendedName>
        <fullName evidence="9">G protein-coupled receptor</fullName>
    </recommendedName>
</protein>
<gene>
    <name evidence="7" type="ORF">PENTCL1PPCAC_14274</name>
</gene>
<dbReference type="AlphaFoldDB" id="A0AAV5TDZ4"/>
<feature type="transmembrane region" description="Helical" evidence="6">
    <location>
        <begin position="20"/>
        <end position="39"/>
    </location>
</feature>
<keyword evidence="8" id="KW-1185">Reference proteome</keyword>
<dbReference type="InterPro" id="IPR050920">
    <property type="entry name" value="Nematode_rcpt-like_delta"/>
</dbReference>
<evidence type="ECO:0000256" key="4">
    <source>
        <dbReference type="ARBA" id="ARBA00022989"/>
    </source>
</evidence>
<evidence type="ECO:0000313" key="8">
    <source>
        <dbReference type="Proteomes" id="UP001432027"/>
    </source>
</evidence>
<keyword evidence="5 6" id="KW-0472">Membrane</keyword>
<feature type="non-terminal residue" evidence="7">
    <location>
        <position position="1"/>
    </location>
</feature>